<protein>
    <submittedName>
        <fullName evidence="2">Uncharacterized protein</fullName>
    </submittedName>
</protein>
<organism evidence="2">
    <name type="scientific">Cacopsylla melanoneura</name>
    <dbReference type="NCBI Taxonomy" id="428564"/>
    <lineage>
        <taxon>Eukaryota</taxon>
        <taxon>Metazoa</taxon>
        <taxon>Ecdysozoa</taxon>
        <taxon>Arthropoda</taxon>
        <taxon>Hexapoda</taxon>
        <taxon>Insecta</taxon>
        <taxon>Pterygota</taxon>
        <taxon>Neoptera</taxon>
        <taxon>Paraneoptera</taxon>
        <taxon>Hemiptera</taxon>
        <taxon>Sternorrhyncha</taxon>
        <taxon>Psylloidea</taxon>
        <taxon>Psyllidae</taxon>
        <taxon>Psyllinae</taxon>
        <taxon>Cacopsylla</taxon>
    </lineage>
</organism>
<dbReference type="AlphaFoldDB" id="A0A8D8XKJ8"/>
<feature type="region of interest" description="Disordered" evidence="1">
    <location>
        <begin position="122"/>
        <end position="144"/>
    </location>
</feature>
<sequence length="144" mass="16036">MMREPNTDPIPAPDPATPTVAAPAPMNLAAESMSRDTAEVWNCLTAGRMLICWVWGVVVCENAEVEAMLLLIGLMAVMRAEATRADRAAGEAANLAKENILMCVVCLGYLIPYDKKLRSRKLQDRRRRPTTRTLNTITRRIREP</sequence>
<evidence type="ECO:0000313" key="2">
    <source>
        <dbReference type="EMBL" id="CAG6698883.1"/>
    </source>
</evidence>
<evidence type="ECO:0000256" key="1">
    <source>
        <dbReference type="SAM" id="MobiDB-lite"/>
    </source>
</evidence>
<accession>A0A8D8XKJ8</accession>
<name>A0A8D8XKJ8_9HEMI</name>
<proteinExistence type="predicted"/>
<reference evidence="2" key="1">
    <citation type="submission" date="2021-05" db="EMBL/GenBank/DDBJ databases">
        <authorList>
            <person name="Alioto T."/>
            <person name="Alioto T."/>
            <person name="Gomez Garrido J."/>
        </authorList>
    </citation>
    <scope>NUCLEOTIDE SEQUENCE</scope>
</reference>
<dbReference type="EMBL" id="HBUF01338810">
    <property type="protein sequence ID" value="CAG6698883.1"/>
    <property type="molecule type" value="Transcribed_RNA"/>
</dbReference>
<feature type="region of interest" description="Disordered" evidence="1">
    <location>
        <begin position="1"/>
        <end position="21"/>
    </location>
</feature>